<evidence type="ECO:0000313" key="2">
    <source>
        <dbReference type="EMBL" id="BDZ77805.1"/>
    </source>
</evidence>
<keyword evidence="3" id="KW-1185">Reference proteome</keyword>
<protein>
    <recommendedName>
        <fullName evidence="1">Alpha-L-glutamate ligase-related protein ATP-grasp domain-containing protein</fullName>
    </recommendedName>
</protein>
<dbReference type="RefSeq" id="WP_316264832.1">
    <property type="nucleotide sequence ID" value="NZ_AP027742.1"/>
</dbReference>
<organism evidence="2 3">
    <name type="scientific">Claveliimonas bilis</name>
    <dbReference type="NCBI Taxonomy" id="3028070"/>
    <lineage>
        <taxon>Bacteria</taxon>
        <taxon>Bacillati</taxon>
        <taxon>Bacillota</taxon>
        <taxon>Clostridia</taxon>
        <taxon>Lachnospirales</taxon>
        <taxon>Lachnospiraceae</taxon>
        <taxon>Claveliimonas</taxon>
    </lineage>
</organism>
<dbReference type="Pfam" id="PF14397">
    <property type="entry name" value="ATPgrasp_ST"/>
    <property type="match status" value="1"/>
</dbReference>
<dbReference type="InterPro" id="IPR039523">
    <property type="entry name" value="RimK-rel_E_lig_ATP-grasp"/>
</dbReference>
<dbReference type="EMBL" id="AP027742">
    <property type="protein sequence ID" value="BDZ77805.1"/>
    <property type="molecule type" value="Genomic_DNA"/>
</dbReference>
<name>A0ABM8IC16_9FIRM</name>
<accession>A0ABM8IC16</accession>
<proteinExistence type="predicted"/>
<sequence>MSRWNTGKKTYQMAKSLRRQRGGFTAVYLMDALRCGYRHQASPENYFVLRFYELDERERGTYLTSGRSSMADRRLNRFMTKKNNQILASKHLFYRHFSDFVRRESLYVPEVSLTEFLNFLEAHETVVLKPDRGLMGHGIEKVQTKEIEDKKELYERCRDGGLLIEEKIRQHEELEKISSCVNSIRINAARDSKGKIRLIGACLKCGAEEAAADNFHSGGIAYPLDLKTGTVAGPGRNNKEIRDYERHPGSLVYMPGFTVPCWDAVIACVTQAMEHMPKVGYIGWDIAVTPEGPEMIEGNCHWPGGNIIQLDGIGKYPLIQECLEGVE</sequence>
<dbReference type="Proteomes" id="UP001305815">
    <property type="component" value="Chromosome"/>
</dbReference>
<evidence type="ECO:0000259" key="1">
    <source>
        <dbReference type="Pfam" id="PF14397"/>
    </source>
</evidence>
<reference evidence="3" key="1">
    <citation type="journal article" date="2023" name="Int. J. Syst. Evol. Microbiol.">
        <title>Claveliimonas bilis gen. nov., sp. nov., deoxycholic acid-producing bacteria isolated from human faeces, and reclassification of Sellimonas monacensis Zenner et al. 2021 as Claveliimonas monacensis comb. nov.</title>
        <authorList>
            <person name="Hisatomi A."/>
            <person name="Kastawa N.W.E.P.G."/>
            <person name="Song I."/>
            <person name="Ohkuma M."/>
            <person name="Fukiya S."/>
            <person name="Sakamoto M."/>
        </authorList>
    </citation>
    <scope>NUCLEOTIDE SEQUENCE [LARGE SCALE GENOMIC DNA]</scope>
    <source>
        <strain evidence="3">12BBH14</strain>
    </source>
</reference>
<dbReference type="SUPFAM" id="SSF56059">
    <property type="entry name" value="Glutathione synthetase ATP-binding domain-like"/>
    <property type="match status" value="1"/>
</dbReference>
<evidence type="ECO:0000313" key="3">
    <source>
        <dbReference type="Proteomes" id="UP001305815"/>
    </source>
</evidence>
<feature type="domain" description="Alpha-L-glutamate ligase-related protein ATP-grasp" evidence="1">
    <location>
        <begin position="159"/>
        <end position="310"/>
    </location>
</feature>
<gene>
    <name evidence="2" type="ORF">Lac1_19880</name>
</gene>